<evidence type="ECO:0000256" key="4">
    <source>
        <dbReference type="SAM" id="MobiDB-lite"/>
    </source>
</evidence>
<gene>
    <name evidence="6" type="primary">SNX16</name>
</gene>
<dbReference type="SUPFAM" id="SSF64268">
    <property type="entry name" value="PX domain"/>
    <property type="match status" value="1"/>
</dbReference>
<dbReference type="GO" id="GO:0006622">
    <property type="term" value="P:protein targeting to lysosome"/>
    <property type="evidence" value="ECO:0007669"/>
    <property type="project" value="TreeGrafter"/>
</dbReference>
<evidence type="ECO:0000256" key="3">
    <source>
        <dbReference type="SAM" id="Coils"/>
    </source>
</evidence>
<reference evidence="6" key="1">
    <citation type="submission" date="2025-08" db="UniProtKB">
        <authorList>
            <consortium name="Ensembl"/>
        </authorList>
    </citation>
    <scope>IDENTIFICATION</scope>
</reference>
<protein>
    <recommendedName>
        <fullName evidence="5">PX domain-containing protein</fullName>
    </recommendedName>
</protein>
<reference evidence="6" key="2">
    <citation type="submission" date="2025-09" db="UniProtKB">
        <authorList>
            <consortium name="Ensembl"/>
        </authorList>
    </citation>
    <scope>IDENTIFICATION</scope>
</reference>
<dbReference type="GO" id="GO:0045022">
    <property type="term" value="P:early endosome to late endosome transport"/>
    <property type="evidence" value="ECO:0007669"/>
    <property type="project" value="TreeGrafter"/>
</dbReference>
<dbReference type="Gene3D" id="3.30.1520.10">
    <property type="entry name" value="Phox-like domain"/>
    <property type="match status" value="1"/>
</dbReference>
<comment type="subcellular location">
    <subcellularLocation>
        <location evidence="1">Cytoplasm</location>
    </subcellularLocation>
</comment>
<dbReference type="OMA" id="HEIMEER"/>
<proteinExistence type="predicted"/>
<dbReference type="PANTHER" id="PTHR22999">
    <property type="entry name" value="PX SERINE/THREONINE KINASE PXK"/>
    <property type="match status" value="1"/>
</dbReference>
<accession>A0A668S2Z1</accession>
<feature type="domain" description="PX" evidence="5">
    <location>
        <begin position="86"/>
        <end position="199"/>
    </location>
</feature>
<feature type="region of interest" description="Disordered" evidence="4">
    <location>
        <begin position="32"/>
        <end position="79"/>
    </location>
</feature>
<dbReference type="InterPro" id="IPR036871">
    <property type="entry name" value="PX_dom_sf"/>
</dbReference>
<dbReference type="GO" id="GO:0035091">
    <property type="term" value="F:phosphatidylinositol binding"/>
    <property type="evidence" value="ECO:0007669"/>
    <property type="project" value="InterPro"/>
</dbReference>
<dbReference type="GO" id="GO:0005770">
    <property type="term" value="C:late endosome"/>
    <property type="evidence" value="ECO:0007669"/>
    <property type="project" value="TreeGrafter"/>
</dbReference>
<dbReference type="InterPro" id="IPR001683">
    <property type="entry name" value="PX_dom"/>
</dbReference>
<evidence type="ECO:0000313" key="7">
    <source>
        <dbReference type="Proteomes" id="UP000472276"/>
    </source>
</evidence>
<sequence>MAIPFTPVPFPVDWVSVSRSCFKRASPIRIDSSSANCEHSPPESRGDGPTVDPTVDETCGRPRGGLTDGPSRQHRGEMSYGESWMERPITPTLLGHEIREERAKFTVYKILVTGSQGDSWVIFRRYTDFCRLSDKLQELFPSFHPALPPKRWLKNNYDEEFLEERKAGLQTFLENLVLHKEVFRRCVSARCFLCLVEAPSPFDSLEESRAFCESLEETHLRLQSELADKQGEADRLKKTLEERENRLNLLLKEDVTKTTTSKYQAHRSPIMCIYDILCCLMREKIQ</sequence>
<dbReference type="PROSITE" id="PS50195">
    <property type="entry name" value="PX"/>
    <property type="match status" value="1"/>
</dbReference>
<dbReference type="Proteomes" id="UP000472276">
    <property type="component" value="Unassembled WGS sequence"/>
</dbReference>
<dbReference type="GO" id="GO:0005769">
    <property type="term" value="C:early endosome"/>
    <property type="evidence" value="ECO:0007669"/>
    <property type="project" value="TreeGrafter"/>
</dbReference>
<dbReference type="PANTHER" id="PTHR22999:SF23">
    <property type="entry name" value="SORTING NEXIN-16"/>
    <property type="match status" value="1"/>
</dbReference>
<name>A0A668S2Z1_OREAU</name>
<dbReference type="SMART" id="SM00312">
    <property type="entry name" value="PX"/>
    <property type="match status" value="1"/>
</dbReference>
<dbReference type="InterPro" id="IPR051837">
    <property type="entry name" value="SortingNexin/PXDomain-PKLike"/>
</dbReference>
<keyword evidence="2" id="KW-0963">Cytoplasm</keyword>
<evidence type="ECO:0000256" key="1">
    <source>
        <dbReference type="ARBA" id="ARBA00004496"/>
    </source>
</evidence>
<dbReference type="AlphaFoldDB" id="A0A668S2Z1"/>
<organism evidence="6 7">
    <name type="scientific">Oreochromis aureus</name>
    <name type="common">Israeli tilapia</name>
    <name type="synonym">Chromis aureus</name>
    <dbReference type="NCBI Taxonomy" id="47969"/>
    <lineage>
        <taxon>Eukaryota</taxon>
        <taxon>Metazoa</taxon>
        <taxon>Chordata</taxon>
        <taxon>Craniata</taxon>
        <taxon>Vertebrata</taxon>
        <taxon>Euteleostomi</taxon>
        <taxon>Actinopterygii</taxon>
        <taxon>Neopterygii</taxon>
        <taxon>Teleostei</taxon>
        <taxon>Neoteleostei</taxon>
        <taxon>Acanthomorphata</taxon>
        <taxon>Ovalentaria</taxon>
        <taxon>Cichlomorphae</taxon>
        <taxon>Cichliformes</taxon>
        <taxon>Cichlidae</taxon>
        <taxon>African cichlids</taxon>
        <taxon>Pseudocrenilabrinae</taxon>
        <taxon>Oreochromini</taxon>
        <taxon>Oreochromis</taxon>
    </lineage>
</organism>
<evidence type="ECO:0000313" key="6">
    <source>
        <dbReference type="Ensembl" id="ENSOABP00000007111.2"/>
    </source>
</evidence>
<feature type="coiled-coil region" evidence="3">
    <location>
        <begin position="212"/>
        <end position="253"/>
    </location>
</feature>
<dbReference type="Ensembl" id="ENSOABT00000007360.2">
    <property type="protein sequence ID" value="ENSOABP00000007111.2"/>
    <property type="gene ID" value="ENSOABG00000003934.2"/>
</dbReference>
<evidence type="ECO:0000259" key="5">
    <source>
        <dbReference type="PROSITE" id="PS50195"/>
    </source>
</evidence>
<evidence type="ECO:0000256" key="2">
    <source>
        <dbReference type="ARBA" id="ARBA00022490"/>
    </source>
</evidence>
<dbReference type="GO" id="GO:0008333">
    <property type="term" value="P:endosome to lysosome transport"/>
    <property type="evidence" value="ECO:0007669"/>
    <property type="project" value="TreeGrafter"/>
</dbReference>
<dbReference type="Pfam" id="PF00787">
    <property type="entry name" value="PX"/>
    <property type="match status" value="1"/>
</dbReference>
<keyword evidence="7" id="KW-1185">Reference proteome</keyword>
<keyword evidence="3" id="KW-0175">Coiled coil</keyword>